<protein>
    <recommendedName>
        <fullName evidence="5">tRNA(Phe) (4-demethylwyosine(37)-C(7)) aminocarboxypropyltransferase</fullName>
    </recommendedName>
</protein>
<dbReference type="AlphaFoldDB" id="A0AAD3DKZ2"/>
<dbReference type="PANTHER" id="PTHR31834:SF1">
    <property type="entry name" value="INITIATION-SPECIFIC ALPHA-1,6-MANNOSYLTRANSFERASE"/>
    <property type="match status" value="1"/>
</dbReference>
<dbReference type="EMBL" id="BMAR01000006">
    <property type="protein sequence ID" value="GFR43765.1"/>
    <property type="molecule type" value="Genomic_DNA"/>
</dbReference>
<dbReference type="InterPro" id="IPR029044">
    <property type="entry name" value="Nucleotide-diphossugar_trans"/>
</dbReference>
<accession>A0AAD3DKZ2</accession>
<reference evidence="3 4" key="1">
    <citation type="journal article" date="2021" name="Sci. Rep.">
        <title>Genome sequencing of the multicellular alga Astrephomene provides insights into convergent evolution of germ-soma differentiation.</title>
        <authorList>
            <person name="Yamashita S."/>
            <person name="Yamamoto K."/>
            <person name="Matsuzaki R."/>
            <person name="Suzuki S."/>
            <person name="Yamaguchi H."/>
            <person name="Hirooka S."/>
            <person name="Minakuchi Y."/>
            <person name="Miyagishima S."/>
            <person name="Kawachi M."/>
            <person name="Toyoda A."/>
            <person name="Nozaki H."/>
        </authorList>
    </citation>
    <scope>NUCLEOTIDE SEQUENCE [LARGE SCALE GENOMIC DNA]</scope>
    <source>
        <strain evidence="3 4">NIES-4017</strain>
    </source>
</reference>
<keyword evidence="2" id="KW-0472">Membrane</keyword>
<dbReference type="Gene3D" id="3.90.550.20">
    <property type="match status" value="1"/>
</dbReference>
<dbReference type="Gene3D" id="3.40.50.150">
    <property type="entry name" value="Vaccinia Virus protein VP39"/>
    <property type="match status" value="1"/>
</dbReference>
<dbReference type="GO" id="GO:0000136">
    <property type="term" value="C:mannan polymerase complex"/>
    <property type="evidence" value="ECO:0007669"/>
    <property type="project" value="TreeGrafter"/>
</dbReference>
<dbReference type="PANTHER" id="PTHR31834">
    <property type="entry name" value="INITIATION-SPECIFIC ALPHA-1,6-MANNOSYLTRANSFERASE"/>
    <property type="match status" value="1"/>
</dbReference>
<keyword evidence="2" id="KW-1133">Transmembrane helix</keyword>
<dbReference type="SUPFAM" id="SSF53335">
    <property type="entry name" value="S-adenosyl-L-methionine-dependent methyltransferases"/>
    <property type="match status" value="1"/>
</dbReference>
<sequence>MGKDQCLKRDREASYPHSLDALDSLSPDLFKTPVPWNVPVKSTIPYRQLRTYDFVGIACPTPRTPRTRVLWHLLGLAIIALVVLQALSCRLFFCVALPVGRTSYMDLREVFTEFRLFNQGNSWQSVKPADPAPMLIPRIIHQTYRTRQVPASLLAVMQSWTRVNGQGWQARFYDDGACIDFVRREFPEYLDAYLSLPKDVERSDFFRYMVVLRLGGVYADIDVELRQPLDSVLGPTDTLVVGWEAEVATDAEAFKRHFVRKRQVLQWFFAAAPGHPVLRAACDHIARYARHTFSNNTNRDTLERTGPGMWTDAVLRHAAAHPPTLVNDPWKVRILPRVAFGVHPAGIDGLSPEAKEIVVLHHFLGSWKKRGGWHKRRTVLQILAGAATAALRRHGEAPAAEEPITPSVLPLFPVSAAFSPPFTIMTHLRGEGDMQSGSDVSATLTSWGTWQAAMARPSRRPLAVEALVGSLGPPEQGAVLVDVSAGQGFFSLAAAARGYRVVAFESSARSLEAFSASVVYNGFQDRIRLYNVSLGAAPATLCLRRRVAAADQGAGAGDASTAAAAEVNDAVAAARRRGYGDRELHALPQSECASMAVRQTLAHMLMGGAEAVPSPTAAGTRTGARALAAAGAATVEESSNSNSSTGWNEASLPFRVGALRLSADGWEGWILDGAESWLARHRPGVVLLEYSPALVERASYPGGGVRLLRRLYDMGYVHVAHAGHVCDERWINISRALKAGGATLGDVAAAAHVGNAAGASKSPGSPCASGAGDSSGNGSNGGGRDGCAVSRKEAPGHGMGSAAGSAAGAAAAGDGSLPHQPTWCKLKPELFSLLTERARPGVAENVLFIHHTHASVRDEALSPVPADQSGHRDQPSAAAAQATARDAGVAASAQGPGAAAVRAGAESAAAAGEVKVAATGSQAAAAGSVSATHVEGITVAGVALAGGQGNGTSGGVQDNVAVRQHRPQRLGRRVAGALRGEVAVAG</sequence>
<feature type="transmembrane region" description="Helical" evidence="2">
    <location>
        <begin position="70"/>
        <end position="93"/>
    </location>
</feature>
<evidence type="ECO:0000256" key="1">
    <source>
        <dbReference type="SAM" id="MobiDB-lite"/>
    </source>
</evidence>
<evidence type="ECO:0000313" key="4">
    <source>
        <dbReference type="Proteomes" id="UP001054857"/>
    </source>
</evidence>
<comment type="caution">
    <text evidence="3">The sequence shown here is derived from an EMBL/GenBank/DDBJ whole genome shotgun (WGS) entry which is preliminary data.</text>
</comment>
<feature type="compositionally biased region" description="Gly residues" evidence="1">
    <location>
        <begin position="773"/>
        <end position="785"/>
    </location>
</feature>
<feature type="region of interest" description="Disordered" evidence="1">
    <location>
        <begin position="758"/>
        <end position="817"/>
    </location>
</feature>
<name>A0AAD3DKZ2_9CHLO</name>
<dbReference type="SUPFAM" id="SSF53448">
    <property type="entry name" value="Nucleotide-diphospho-sugar transferases"/>
    <property type="match status" value="1"/>
</dbReference>
<dbReference type="InterPro" id="IPR039367">
    <property type="entry name" value="Och1-like"/>
</dbReference>
<feature type="compositionally biased region" description="Low complexity" evidence="1">
    <location>
        <begin position="877"/>
        <end position="889"/>
    </location>
</feature>
<keyword evidence="4" id="KW-1185">Reference proteome</keyword>
<evidence type="ECO:0000313" key="3">
    <source>
        <dbReference type="EMBL" id="GFR43765.1"/>
    </source>
</evidence>
<dbReference type="Pfam" id="PF04488">
    <property type="entry name" value="Gly_transf_sug"/>
    <property type="match status" value="1"/>
</dbReference>
<evidence type="ECO:0008006" key="5">
    <source>
        <dbReference type="Google" id="ProtNLM"/>
    </source>
</evidence>
<feature type="compositionally biased region" description="Low complexity" evidence="1">
    <location>
        <begin position="800"/>
        <end position="816"/>
    </location>
</feature>
<proteinExistence type="predicted"/>
<dbReference type="InterPro" id="IPR007577">
    <property type="entry name" value="GlycoTrfase_DXD_sugar-bd_CS"/>
</dbReference>
<dbReference type="GO" id="GO:0006487">
    <property type="term" value="P:protein N-linked glycosylation"/>
    <property type="evidence" value="ECO:0007669"/>
    <property type="project" value="TreeGrafter"/>
</dbReference>
<dbReference type="Proteomes" id="UP001054857">
    <property type="component" value="Unassembled WGS sequence"/>
</dbReference>
<keyword evidence="2" id="KW-0812">Transmembrane</keyword>
<dbReference type="GO" id="GO:0000009">
    <property type="term" value="F:alpha-1,6-mannosyltransferase activity"/>
    <property type="evidence" value="ECO:0007669"/>
    <property type="project" value="InterPro"/>
</dbReference>
<dbReference type="InterPro" id="IPR029063">
    <property type="entry name" value="SAM-dependent_MTases_sf"/>
</dbReference>
<organism evidence="3 4">
    <name type="scientific">Astrephomene gubernaculifera</name>
    <dbReference type="NCBI Taxonomy" id="47775"/>
    <lineage>
        <taxon>Eukaryota</taxon>
        <taxon>Viridiplantae</taxon>
        <taxon>Chlorophyta</taxon>
        <taxon>core chlorophytes</taxon>
        <taxon>Chlorophyceae</taxon>
        <taxon>CS clade</taxon>
        <taxon>Chlamydomonadales</taxon>
        <taxon>Astrephomenaceae</taxon>
        <taxon>Astrephomene</taxon>
    </lineage>
</organism>
<gene>
    <name evidence="3" type="ORF">Agub_g4877</name>
</gene>
<feature type="region of interest" description="Disordered" evidence="1">
    <location>
        <begin position="863"/>
        <end position="889"/>
    </location>
</feature>
<evidence type="ECO:0000256" key="2">
    <source>
        <dbReference type="SAM" id="Phobius"/>
    </source>
</evidence>